<feature type="region of interest" description="Disordered" evidence="6">
    <location>
        <begin position="313"/>
        <end position="334"/>
    </location>
</feature>
<feature type="transmembrane region" description="Helical" evidence="7">
    <location>
        <begin position="151"/>
        <end position="177"/>
    </location>
</feature>
<evidence type="ECO:0000256" key="4">
    <source>
        <dbReference type="ARBA" id="ARBA00022989"/>
    </source>
</evidence>
<feature type="transmembrane region" description="Helical" evidence="7">
    <location>
        <begin position="39"/>
        <end position="66"/>
    </location>
</feature>
<protein>
    <recommendedName>
        <fullName evidence="10">YihY/virulence factor BrkB family protein</fullName>
    </recommendedName>
</protein>
<feature type="transmembrane region" description="Helical" evidence="7">
    <location>
        <begin position="252"/>
        <end position="277"/>
    </location>
</feature>
<keyword evidence="9" id="KW-1185">Reference proteome</keyword>
<evidence type="ECO:0000256" key="2">
    <source>
        <dbReference type="ARBA" id="ARBA00022475"/>
    </source>
</evidence>
<dbReference type="EMBL" id="CAJNOL010000030">
    <property type="protein sequence ID" value="CAF0766420.1"/>
    <property type="molecule type" value="Genomic_DNA"/>
</dbReference>
<keyword evidence="2" id="KW-1003">Cell membrane</keyword>
<dbReference type="PANTHER" id="PTHR30213">
    <property type="entry name" value="INNER MEMBRANE PROTEIN YHJD"/>
    <property type="match status" value="1"/>
</dbReference>
<keyword evidence="5 7" id="KW-0472">Membrane</keyword>
<evidence type="ECO:0000256" key="5">
    <source>
        <dbReference type="ARBA" id="ARBA00023136"/>
    </source>
</evidence>
<evidence type="ECO:0008006" key="10">
    <source>
        <dbReference type="Google" id="ProtNLM"/>
    </source>
</evidence>
<gene>
    <name evidence="8" type="ORF">JXQ802_LOCUS2481</name>
</gene>
<feature type="transmembrane region" description="Helical" evidence="7">
    <location>
        <begin position="224"/>
        <end position="246"/>
    </location>
</feature>
<accession>A0A813QEL6</accession>
<dbReference type="PANTHER" id="PTHR30213:SF0">
    <property type="entry name" value="UPF0761 MEMBRANE PROTEIN YIHY"/>
    <property type="match status" value="1"/>
</dbReference>
<evidence type="ECO:0000256" key="1">
    <source>
        <dbReference type="ARBA" id="ARBA00004651"/>
    </source>
</evidence>
<evidence type="ECO:0000256" key="3">
    <source>
        <dbReference type="ARBA" id="ARBA00022692"/>
    </source>
</evidence>
<dbReference type="GO" id="GO:0005886">
    <property type="term" value="C:plasma membrane"/>
    <property type="evidence" value="ECO:0007669"/>
    <property type="project" value="UniProtKB-SubCell"/>
</dbReference>
<evidence type="ECO:0000256" key="6">
    <source>
        <dbReference type="SAM" id="MobiDB-lite"/>
    </source>
</evidence>
<organism evidence="8 9">
    <name type="scientific">Rotaria sordida</name>
    <dbReference type="NCBI Taxonomy" id="392033"/>
    <lineage>
        <taxon>Eukaryota</taxon>
        <taxon>Metazoa</taxon>
        <taxon>Spiralia</taxon>
        <taxon>Gnathifera</taxon>
        <taxon>Rotifera</taxon>
        <taxon>Eurotatoria</taxon>
        <taxon>Bdelloidea</taxon>
        <taxon>Philodinida</taxon>
        <taxon>Philodinidae</taxon>
        <taxon>Rotaria</taxon>
    </lineage>
</organism>
<dbReference type="InterPro" id="IPR017039">
    <property type="entry name" value="Virul_fac_BrkB"/>
</dbReference>
<reference evidence="8" key="1">
    <citation type="submission" date="2021-02" db="EMBL/GenBank/DDBJ databases">
        <authorList>
            <person name="Nowell W R."/>
        </authorList>
    </citation>
    <scope>NUCLEOTIDE SEQUENCE</scope>
</reference>
<evidence type="ECO:0000256" key="7">
    <source>
        <dbReference type="SAM" id="Phobius"/>
    </source>
</evidence>
<feature type="transmembrane region" description="Helical" evidence="7">
    <location>
        <begin position="112"/>
        <end position="139"/>
    </location>
</feature>
<dbReference type="Proteomes" id="UP000663870">
    <property type="component" value="Unassembled WGS sequence"/>
</dbReference>
<dbReference type="NCBIfam" id="TIGR00765">
    <property type="entry name" value="yihY_not_rbn"/>
    <property type="match status" value="1"/>
</dbReference>
<dbReference type="AlphaFoldDB" id="A0A813QEL6"/>
<comment type="subcellular location">
    <subcellularLocation>
        <location evidence="1">Cell membrane</location>
        <topology evidence="1">Multi-pass membrane protein</topology>
    </subcellularLocation>
</comment>
<evidence type="ECO:0000313" key="9">
    <source>
        <dbReference type="Proteomes" id="UP000663870"/>
    </source>
</evidence>
<proteinExistence type="predicted"/>
<feature type="transmembrane region" description="Helical" evidence="7">
    <location>
        <begin position="189"/>
        <end position="212"/>
    </location>
</feature>
<name>A0A813QEL6_9BILA</name>
<feature type="compositionally biased region" description="Low complexity" evidence="6">
    <location>
        <begin position="316"/>
        <end position="325"/>
    </location>
</feature>
<keyword evidence="3 7" id="KW-0812">Transmembrane</keyword>
<sequence>MINSVWRPIQRGIGFGQSISPPRSALGFIKKFLNDWSSILAAVLAYTFIIALLPIAVTAFGIFALVLRDNPGAKQRIIDSIINSLPENNTKIAVREVTVIAANNLADDGGGILAIGIVFSIWGGSRLFVTIDNVLTIIYRTTSRSFIFQNLLSIAMLILFIFLIIIMFSASSIPSFVINTLPNRNDAQFGIFVAGIIVSIFIAFILFMLIYLIIPNKKMKLKHIWFGALIASFLLDIFIVLFPLYIRRFMGSFLGLIGFAVILITFFYYFSIILILGAQINAYFFERIQPLPDNIGTFLSQAVSRMLRTAPKPIFNNNNNNNQYPRPRRSQRYY</sequence>
<dbReference type="Pfam" id="PF03631">
    <property type="entry name" value="Virul_fac_BrkB"/>
    <property type="match status" value="1"/>
</dbReference>
<comment type="caution">
    <text evidence="8">The sequence shown here is derived from an EMBL/GenBank/DDBJ whole genome shotgun (WGS) entry which is preliminary data.</text>
</comment>
<keyword evidence="4 7" id="KW-1133">Transmembrane helix</keyword>
<evidence type="ECO:0000313" key="8">
    <source>
        <dbReference type="EMBL" id="CAF0766420.1"/>
    </source>
</evidence>